<keyword evidence="3" id="KW-0378">Hydrolase</keyword>
<feature type="domain" description="Rhamnogalacturonase A/B/Epimerase-like pectate lyase" evidence="2">
    <location>
        <begin position="459"/>
        <end position="522"/>
    </location>
</feature>
<dbReference type="CDD" id="cd23668">
    <property type="entry name" value="GH55_beta13glucanase-like"/>
    <property type="match status" value="1"/>
</dbReference>
<feature type="domain" description="Rhamnogalacturonase A/B/Epimerase-like pectate lyase" evidence="2">
    <location>
        <begin position="85"/>
        <end position="314"/>
    </location>
</feature>
<evidence type="ECO:0000313" key="3">
    <source>
        <dbReference type="EMBL" id="KAF2416329.1"/>
    </source>
</evidence>
<dbReference type="InterPro" id="IPR012334">
    <property type="entry name" value="Pectin_lyas_fold"/>
</dbReference>
<keyword evidence="1" id="KW-0732">Signal</keyword>
<feature type="chain" id="PRO_5040385648" evidence="1">
    <location>
        <begin position="26"/>
        <end position="829"/>
    </location>
</feature>
<comment type="caution">
    <text evidence="3">The sequence shown here is derived from an EMBL/GenBank/DDBJ whole genome shotgun (WGS) entry which is preliminary data.</text>
</comment>
<protein>
    <submittedName>
        <fullName evidence="3">Family 55 glycoside hydrolase</fullName>
    </submittedName>
</protein>
<accession>A0A9P4NDV2</accession>
<organism evidence="3 4">
    <name type="scientific">Tothia fuscella</name>
    <dbReference type="NCBI Taxonomy" id="1048955"/>
    <lineage>
        <taxon>Eukaryota</taxon>
        <taxon>Fungi</taxon>
        <taxon>Dikarya</taxon>
        <taxon>Ascomycota</taxon>
        <taxon>Pezizomycotina</taxon>
        <taxon>Dothideomycetes</taxon>
        <taxon>Pleosporomycetidae</taxon>
        <taxon>Venturiales</taxon>
        <taxon>Cylindrosympodiaceae</taxon>
        <taxon>Tothia</taxon>
    </lineage>
</organism>
<name>A0A9P4NDV2_9PEZI</name>
<evidence type="ECO:0000256" key="1">
    <source>
        <dbReference type="SAM" id="SignalP"/>
    </source>
</evidence>
<evidence type="ECO:0000259" key="2">
    <source>
        <dbReference type="Pfam" id="PF12708"/>
    </source>
</evidence>
<dbReference type="GO" id="GO:0004650">
    <property type="term" value="F:polygalacturonase activity"/>
    <property type="evidence" value="ECO:0007669"/>
    <property type="project" value="InterPro"/>
</dbReference>
<evidence type="ECO:0000313" key="4">
    <source>
        <dbReference type="Proteomes" id="UP000800235"/>
    </source>
</evidence>
<feature type="signal peptide" evidence="1">
    <location>
        <begin position="1"/>
        <end position="25"/>
    </location>
</feature>
<dbReference type="EMBL" id="MU007162">
    <property type="protein sequence ID" value="KAF2416329.1"/>
    <property type="molecule type" value="Genomic_DNA"/>
</dbReference>
<dbReference type="OrthoDB" id="1046782at2759"/>
<dbReference type="InterPro" id="IPR039279">
    <property type="entry name" value="QRT3-like"/>
</dbReference>
<dbReference type="SUPFAM" id="SSF51126">
    <property type="entry name" value="Pectin lyase-like"/>
    <property type="match status" value="2"/>
</dbReference>
<gene>
    <name evidence="3" type="ORF">EJ08DRAFT_703680</name>
</gene>
<dbReference type="PANTHER" id="PTHR33928:SF2">
    <property type="entry name" value="PECTATE LYASE SUPERFAMILY PROTEIN DOMAIN-CONTAINING PROTEIN-RELATED"/>
    <property type="match status" value="1"/>
</dbReference>
<proteinExistence type="predicted"/>
<dbReference type="Proteomes" id="UP000800235">
    <property type="component" value="Unassembled WGS sequence"/>
</dbReference>
<dbReference type="Gene3D" id="2.160.20.10">
    <property type="entry name" value="Single-stranded right-handed beta-helix, Pectin lyase-like"/>
    <property type="match status" value="2"/>
</dbReference>
<dbReference type="Pfam" id="PF12708">
    <property type="entry name" value="Pect-lyase_RHGA_epim"/>
    <property type="match status" value="2"/>
</dbReference>
<sequence>MAHHRSLIFCLRLFLLFITCGLVISQDIEPSQRLVTADEVRRDLEDDAGPLRTLEERQAPGSSWWFANIKRQGTIPWGNSSYILFRNVKDYGAIGDGVANDTEAMNRALAEGNRCAGQYHPVTPCESSTTLPAIVYVPPGTYIIDRPLILWYNTILIGDALNPPTIRGHPTFYGIGLLDADVYYAGGASWYANQNNFFRQVRNFVLDITALPLAVGACVHWQIAQATSLQNLVMNMRVGGTGNKQQGIFMDNGSGGFMRDLIFNGGDVGFFLGNQQLTSTNLTFNNCNTAIYMNWDWLWLFKHLKVNNCKIGIDMTQNPNPSLGSALLQDAVFTGVDRAIVTTFNCTNQSKPPSAGSLIIENADFTGAMIAVSYPNRTVILPGGSKIQHWMQGQTYSAYYGPQQFPDRGNETCYIPKAQQVCVQGSLPPPPKPAVLLDADGAIFDKGKPNYDNEPLSAFVSTKDNGCKGDGIADDTACIRKIFADVTEQQIVYFDHGAYVVTDTIQVPNFIRITGEGWPLIMIKSSPIWANVDNPVPVFRVGNKGDVGRVEMSELIFETMGPTPGAVLMEWNLQEDAPGSAGMWDVHWRIGGTAGTQLQSDHCSKTPSIKVTTPDPACTAAFLLLHITSTAELYMENNWGWVSDHELDAADHNQINIYNGRGLLVESVKAVWVIGGSFEHSTLYNYGIHNAKNVYMGHVQSETAYMQDNPQAIKPFAPKEGSPWNDPLFEACFQSSCVKTWGMRFYNSTYSFIYGTGMYSFFQNYDSTCLFTHTCQENAISIELSEAIYIFGLYGVGMDNLVQVDGTSLVPNGANMNTFGQSIAVFEFP</sequence>
<dbReference type="AlphaFoldDB" id="A0A9P4NDV2"/>
<dbReference type="InterPro" id="IPR011050">
    <property type="entry name" value="Pectin_lyase_fold/virulence"/>
</dbReference>
<reference evidence="3" key="1">
    <citation type="journal article" date="2020" name="Stud. Mycol.">
        <title>101 Dothideomycetes genomes: a test case for predicting lifestyles and emergence of pathogens.</title>
        <authorList>
            <person name="Haridas S."/>
            <person name="Albert R."/>
            <person name="Binder M."/>
            <person name="Bloem J."/>
            <person name="Labutti K."/>
            <person name="Salamov A."/>
            <person name="Andreopoulos B."/>
            <person name="Baker S."/>
            <person name="Barry K."/>
            <person name="Bills G."/>
            <person name="Bluhm B."/>
            <person name="Cannon C."/>
            <person name="Castanera R."/>
            <person name="Culley D."/>
            <person name="Daum C."/>
            <person name="Ezra D."/>
            <person name="Gonzalez J."/>
            <person name="Henrissat B."/>
            <person name="Kuo A."/>
            <person name="Liang C."/>
            <person name="Lipzen A."/>
            <person name="Lutzoni F."/>
            <person name="Magnuson J."/>
            <person name="Mondo S."/>
            <person name="Nolan M."/>
            <person name="Ohm R."/>
            <person name="Pangilinan J."/>
            <person name="Park H.-J."/>
            <person name="Ramirez L."/>
            <person name="Alfaro M."/>
            <person name="Sun H."/>
            <person name="Tritt A."/>
            <person name="Yoshinaga Y."/>
            <person name="Zwiers L.-H."/>
            <person name="Turgeon B."/>
            <person name="Goodwin S."/>
            <person name="Spatafora J."/>
            <person name="Crous P."/>
            <person name="Grigoriev I."/>
        </authorList>
    </citation>
    <scope>NUCLEOTIDE SEQUENCE</scope>
    <source>
        <strain evidence="3">CBS 130266</strain>
    </source>
</reference>
<keyword evidence="4" id="KW-1185">Reference proteome</keyword>
<dbReference type="InterPro" id="IPR024535">
    <property type="entry name" value="RHGA/B-epi-like_pectate_lyase"/>
</dbReference>
<dbReference type="PANTHER" id="PTHR33928">
    <property type="entry name" value="POLYGALACTURONASE QRT3"/>
    <property type="match status" value="1"/>
</dbReference>